<organism evidence="2 3">
    <name type="scientific">Penicillium vulpinum</name>
    <dbReference type="NCBI Taxonomy" id="29845"/>
    <lineage>
        <taxon>Eukaryota</taxon>
        <taxon>Fungi</taxon>
        <taxon>Dikarya</taxon>
        <taxon>Ascomycota</taxon>
        <taxon>Pezizomycotina</taxon>
        <taxon>Eurotiomycetes</taxon>
        <taxon>Eurotiomycetidae</taxon>
        <taxon>Eurotiales</taxon>
        <taxon>Aspergillaceae</taxon>
        <taxon>Penicillium</taxon>
    </lineage>
</organism>
<feature type="region of interest" description="Disordered" evidence="1">
    <location>
        <begin position="96"/>
        <end position="115"/>
    </location>
</feature>
<comment type="caution">
    <text evidence="2">The sequence shown here is derived from an EMBL/GenBank/DDBJ whole genome shotgun (WGS) entry which is preliminary data.</text>
</comment>
<evidence type="ECO:0000313" key="3">
    <source>
        <dbReference type="Proteomes" id="UP000191518"/>
    </source>
</evidence>
<dbReference type="AlphaFoldDB" id="A0A1V6RJT4"/>
<gene>
    <name evidence="2" type="ORF">PENVUL_c041G07421</name>
</gene>
<name>A0A1V6RJT4_9EURO</name>
<protein>
    <submittedName>
        <fullName evidence="2">Uncharacterized protein</fullName>
    </submittedName>
</protein>
<accession>A0A1V6RJT4</accession>
<dbReference type="OrthoDB" id="2096480at2759"/>
<proteinExistence type="predicted"/>
<sequence>MDERGRALREEIDQYIQQSDDYNQSFGVEMGHRYELSLAVLNGQVDVEKAAPQFDSRNYVHPNYLSWFAGTARGFVGWQRHFRWIRERLHHGCVSAERSSSSRRPMSGAHRTGQF</sequence>
<keyword evidence="3" id="KW-1185">Reference proteome</keyword>
<dbReference type="EMBL" id="MDYP01000041">
    <property type="protein sequence ID" value="OQE01689.1"/>
    <property type="molecule type" value="Genomic_DNA"/>
</dbReference>
<evidence type="ECO:0000313" key="2">
    <source>
        <dbReference type="EMBL" id="OQE01689.1"/>
    </source>
</evidence>
<reference evidence="3" key="1">
    <citation type="journal article" date="2017" name="Nat. Microbiol.">
        <title>Global analysis of biosynthetic gene clusters reveals vast potential of secondary metabolite production in Penicillium species.</title>
        <authorList>
            <person name="Nielsen J.C."/>
            <person name="Grijseels S."/>
            <person name="Prigent S."/>
            <person name="Ji B."/>
            <person name="Dainat J."/>
            <person name="Nielsen K.F."/>
            <person name="Frisvad J.C."/>
            <person name="Workman M."/>
            <person name="Nielsen J."/>
        </authorList>
    </citation>
    <scope>NUCLEOTIDE SEQUENCE [LARGE SCALE GENOMIC DNA]</scope>
    <source>
        <strain evidence="3">IBT 29486</strain>
    </source>
</reference>
<evidence type="ECO:0000256" key="1">
    <source>
        <dbReference type="SAM" id="MobiDB-lite"/>
    </source>
</evidence>
<dbReference type="STRING" id="29845.A0A1V6RJT4"/>
<dbReference type="Proteomes" id="UP000191518">
    <property type="component" value="Unassembled WGS sequence"/>
</dbReference>